<feature type="region of interest" description="Disordered" evidence="1">
    <location>
        <begin position="31"/>
        <end position="52"/>
    </location>
</feature>
<dbReference type="AlphaFoldDB" id="A0A1M6CZH0"/>
<sequence>MKNKKPEKIVIKGGYVKTPIEDIHAHNKEVSRGTGVQKAKKGKGSYSRKEKFKGGCTRQSPYYFSFILEGYSFTLNPLI</sequence>
<dbReference type="RefSeq" id="WP_073022478.1">
    <property type="nucleotide sequence ID" value="NZ_FQXU01000017.1"/>
</dbReference>
<evidence type="ECO:0000256" key="1">
    <source>
        <dbReference type="SAM" id="MobiDB-lite"/>
    </source>
</evidence>
<evidence type="ECO:0000313" key="2">
    <source>
        <dbReference type="EMBL" id="SHI66118.1"/>
    </source>
</evidence>
<name>A0A1M6CZH0_9CLOT</name>
<dbReference type="EMBL" id="FQXU01000017">
    <property type="protein sequence ID" value="SHI66118.1"/>
    <property type="molecule type" value="Genomic_DNA"/>
</dbReference>
<evidence type="ECO:0000313" key="3">
    <source>
        <dbReference type="Proteomes" id="UP000184241"/>
    </source>
</evidence>
<reference evidence="2 3" key="1">
    <citation type="submission" date="2016-11" db="EMBL/GenBank/DDBJ databases">
        <authorList>
            <person name="Jaros S."/>
            <person name="Januszkiewicz K."/>
            <person name="Wedrychowicz H."/>
        </authorList>
    </citation>
    <scope>NUCLEOTIDE SEQUENCE [LARGE SCALE GENOMIC DNA]</scope>
    <source>
        <strain evidence="2 3">DSM 6191</strain>
    </source>
</reference>
<gene>
    <name evidence="2" type="ORF">SAMN02745941_04156</name>
</gene>
<accession>A0A1M6CZH0</accession>
<protein>
    <submittedName>
        <fullName evidence="2">Uncharacterized protein</fullName>
    </submittedName>
</protein>
<organism evidence="2 3">
    <name type="scientific">Clostridium intestinale DSM 6191</name>
    <dbReference type="NCBI Taxonomy" id="1121320"/>
    <lineage>
        <taxon>Bacteria</taxon>
        <taxon>Bacillati</taxon>
        <taxon>Bacillota</taxon>
        <taxon>Clostridia</taxon>
        <taxon>Eubacteriales</taxon>
        <taxon>Clostridiaceae</taxon>
        <taxon>Clostridium</taxon>
    </lineage>
</organism>
<dbReference type="Proteomes" id="UP000184241">
    <property type="component" value="Unassembled WGS sequence"/>
</dbReference>
<proteinExistence type="predicted"/>